<keyword evidence="2" id="KW-1185">Reference proteome</keyword>
<sequence>MTANSAPVESADTLSGFLAAGSGIYYYVPHVQISAAKPIPSLAVNGASGAQPKMIIVFGWMSAKAAHLQKYLDYYKALFPNSTIVVARSWPSAWWSSTKAREKYLEPMLRVLTEQGLFSDSSPSVLIHVFSNGGSFLASELSRMVRSRSLGIPPKGIPTSCIIFDSCPGTGDIWVSVGAFTAGMRSRIARFLLGTFFILALLVLIAVRTLLRRPHLIHDMRARINDPSVFSWTSKATPRLYLYSDADVMVPAKFVEEHIAEAKQKGLNVHTELFHGSAHVSHARQEPERYWGAVKSLWFGAVKLSQKGE</sequence>
<dbReference type="EMBL" id="JANHOG010000836">
    <property type="protein sequence ID" value="KAJ3551221.1"/>
    <property type="molecule type" value="Genomic_DNA"/>
</dbReference>
<name>A0ACC1T1W2_9APHY</name>
<accession>A0ACC1T1W2</accession>
<comment type="caution">
    <text evidence="1">The sequence shown here is derived from an EMBL/GenBank/DDBJ whole genome shotgun (WGS) entry which is preliminary data.</text>
</comment>
<organism evidence="1 2">
    <name type="scientific">Phlebia brevispora</name>
    <dbReference type="NCBI Taxonomy" id="194682"/>
    <lineage>
        <taxon>Eukaryota</taxon>
        <taxon>Fungi</taxon>
        <taxon>Dikarya</taxon>
        <taxon>Basidiomycota</taxon>
        <taxon>Agaricomycotina</taxon>
        <taxon>Agaricomycetes</taxon>
        <taxon>Polyporales</taxon>
        <taxon>Meruliaceae</taxon>
        <taxon>Phlebia</taxon>
    </lineage>
</organism>
<gene>
    <name evidence="1" type="ORF">NM688_g4834</name>
</gene>
<proteinExistence type="predicted"/>
<reference evidence="1" key="1">
    <citation type="submission" date="2022-07" db="EMBL/GenBank/DDBJ databases">
        <title>Genome Sequence of Phlebia brevispora.</title>
        <authorList>
            <person name="Buettner E."/>
        </authorList>
    </citation>
    <scope>NUCLEOTIDE SEQUENCE</scope>
    <source>
        <strain evidence="1">MPL23</strain>
    </source>
</reference>
<evidence type="ECO:0000313" key="1">
    <source>
        <dbReference type="EMBL" id="KAJ3551221.1"/>
    </source>
</evidence>
<protein>
    <submittedName>
        <fullName evidence="1">Uncharacterized protein</fullName>
    </submittedName>
</protein>
<dbReference type="Proteomes" id="UP001148662">
    <property type="component" value="Unassembled WGS sequence"/>
</dbReference>
<evidence type="ECO:0000313" key="2">
    <source>
        <dbReference type="Proteomes" id="UP001148662"/>
    </source>
</evidence>